<dbReference type="GeneID" id="100960939"/>
<dbReference type="eggNOG" id="KOG0010">
    <property type="taxonomic scope" value="Eukaryota"/>
</dbReference>
<evidence type="ECO:0000313" key="6">
    <source>
        <dbReference type="Proteomes" id="UP000005225"/>
    </source>
</evidence>
<reference evidence="6" key="1">
    <citation type="submission" date="2011-03" db="EMBL/GenBank/DDBJ databases">
        <title>Version 3 of the genome sequence of Otolemur garnettii (Bushbaby).</title>
        <authorList>
            <consortium name="The Broad Institute Genome Sequencing Platform"/>
            <person name="Di Palma F."/>
            <person name="Johnson J."/>
            <person name="Lander E.S."/>
            <person name="Lindblad-Toh K."/>
            <person name="Jaffe D.B."/>
            <person name="Gnerre S."/>
            <person name="MacCallum I."/>
            <person name="Przybylski D."/>
            <person name="Ribeiro F.J."/>
            <person name="Burton J.N."/>
            <person name="Walker B.J."/>
            <person name="Sharpe T."/>
            <person name="Hall G."/>
        </authorList>
    </citation>
    <scope>NUCLEOTIDE SEQUENCE [LARGE SCALE GENOMIC DNA]</scope>
</reference>
<dbReference type="OrthoDB" id="267397at2759"/>
<gene>
    <name evidence="5" type="primary">UBQLNL</name>
</gene>
<dbReference type="GO" id="GO:0031593">
    <property type="term" value="F:polyubiquitin modification-dependent protein binding"/>
    <property type="evidence" value="ECO:0007669"/>
    <property type="project" value="TreeGrafter"/>
</dbReference>
<dbReference type="Ensembl" id="ENSOGAT00000014979.2">
    <property type="protein sequence ID" value="ENSOGAP00000013407.2"/>
    <property type="gene ID" value="ENSOGAG00000014977.2"/>
</dbReference>
<dbReference type="InterPro" id="IPR009060">
    <property type="entry name" value="UBA-like_sf"/>
</dbReference>
<accession>H0XCA9</accession>
<dbReference type="STRING" id="30611.ENSOGAP00000013407"/>
<dbReference type="FunFam" id="3.10.20.90:FF:000095">
    <property type="entry name" value="Ubiquilin 4"/>
    <property type="match status" value="1"/>
</dbReference>
<organism evidence="5 6">
    <name type="scientific">Otolemur garnettii</name>
    <name type="common">Small-eared galago</name>
    <name type="synonym">Garnett's greater bushbaby</name>
    <dbReference type="NCBI Taxonomy" id="30611"/>
    <lineage>
        <taxon>Eukaryota</taxon>
        <taxon>Metazoa</taxon>
        <taxon>Chordata</taxon>
        <taxon>Craniata</taxon>
        <taxon>Vertebrata</taxon>
        <taxon>Euteleostomi</taxon>
        <taxon>Mammalia</taxon>
        <taxon>Eutheria</taxon>
        <taxon>Euarchontoglires</taxon>
        <taxon>Primates</taxon>
        <taxon>Strepsirrhini</taxon>
        <taxon>Lorisiformes</taxon>
        <taxon>Galagidae</taxon>
        <taxon>Otolemur</taxon>
    </lineage>
</organism>
<dbReference type="SUPFAM" id="SSF54236">
    <property type="entry name" value="Ubiquitin-like"/>
    <property type="match status" value="1"/>
</dbReference>
<evidence type="ECO:0000313" key="5">
    <source>
        <dbReference type="Ensembl" id="ENSOGAP00000013407.2"/>
    </source>
</evidence>
<reference evidence="5" key="2">
    <citation type="submission" date="2025-08" db="UniProtKB">
        <authorList>
            <consortium name="Ensembl"/>
        </authorList>
    </citation>
    <scope>IDENTIFICATION</scope>
</reference>
<evidence type="ECO:0000256" key="2">
    <source>
        <dbReference type="SAM" id="MobiDB-lite"/>
    </source>
</evidence>
<proteinExistence type="predicted"/>
<evidence type="ECO:0000256" key="1">
    <source>
        <dbReference type="ARBA" id="ARBA00074668"/>
    </source>
</evidence>
<dbReference type="SMART" id="SM00213">
    <property type="entry name" value="UBQ"/>
    <property type="match status" value="1"/>
</dbReference>
<dbReference type="EMBL" id="AAQR03001545">
    <property type="status" value="NOT_ANNOTATED_CDS"/>
    <property type="molecule type" value="Genomic_DNA"/>
</dbReference>
<dbReference type="Gene3D" id="3.10.20.90">
    <property type="entry name" value="Phosphatidylinositol 3-kinase Catalytic Subunit, Chain A, domain 1"/>
    <property type="match status" value="1"/>
</dbReference>
<dbReference type="SUPFAM" id="SSF46934">
    <property type="entry name" value="UBA-like"/>
    <property type="match status" value="1"/>
</dbReference>
<dbReference type="FunCoup" id="H0XCA9">
    <property type="interactions" value="8"/>
</dbReference>
<feature type="domain" description="UBA" evidence="3">
    <location>
        <begin position="564"/>
        <end position="610"/>
    </location>
</feature>
<dbReference type="GeneTree" id="ENSGT00940000163345"/>
<dbReference type="InParanoid" id="H0XCA9"/>
<dbReference type="RefSeq" id="XP_012663351.1">
    <property type="nucleotide sequence ID" value="XM_012807897.1"/>
</dbReference>
<dbReference type="InterPro" id="IPR015496">
    <property type="entry name" value="Ubiquilin"/>
</dbReference>
<feature type="region of interest" description="Disordered" evidence="2">
    <location>
        <begin position="1"/>
        <end position="23"/>
    </location>
</feature>
<dbReference type="InterPro" id="IPR000626">
    <property type="entry name" value="Ubiquitin-like_dom"/>
</dbReference>
<dbReference type="CTD" id="143630"/>
<dbReference type="InterPro" id="IPR015940">
    <property type="entry name" value="UBA"/>
</dbReference>
<dbReference type="PROSITE" id="PS50053">
    <property type="entry name" value="UBIQUITIN_2"/>
    <property type="match status" value="1"/>
</dbReference>
<feature type="domain" description="Ubiquitin-like" evidence="4">
    <location>
        <begin position="31"/>
        <end position="105"/>
    </location>
</feature>
<sequence>MPHAVSRMPRMPQSRHPSGLPEDRITSLTVTRVTVKTPGRQKDFMIADDTSVRQFKEKLSAHFQCQTDQLVLVFMGRLLRDQDTLSQRGITDGHTIHLVIKSKNGPRSLARSSWSLPTNEPCHRDGNIKGNSSGVHKPEGVNQAPVESAHFVRSHMPKVHTQNQEVGSPEHIAQILEDPSIQRFLSNTEFMRQFISEHLDIQQLRRQNPEMSHLLDNSEILWQTLELARSLAMIQEIMQTQQPPQNLEHPLNPQPYLGLETMPGRNSTLGQSSAGFNEQMLNSMQDPFEGNPFIALLVGKVLEEFKASSPTPSPSQERRDQLPQLPTTRVIHANSRDFSSIPSVNGTSNGINHVFRGNTATISTKEQNNIHSLHQPVGIPALPSIELLQKPQDEDKGATISLSSSEQRSEDDQLSDEQTSSQITGGMMQLLMNNPYLAAQMMLFMSMPQVSEQWWQELPTSLQQVQLSDLLVALENPKASQAILQIEQGLQLLATEAPVLLSWVAPYLWGLGWLPAPSCSYPDPAQWPWNSPEVTESKGPECCHKSGAVLQRLQCVSGNTSHTLQDPEIRFSKQMESLQAMGFQNHHANLQALIATEGDTSAAIRKLKRSQGF</sequence>
<reference evidence="5" key="3">
    <citation type="submission" date="2025-09" db="UniProtKB">
        <authorList>
            <consortium name="Ensembl"/>
        </authorList>
    </citation>
    <scope>IDENTIFICATION</scope>
</reference>
<dbReference type="PANTHER" id="PTHR10677:SF9">
    <property type="entry name" value="UBIQUILIN-LIKE PROTEIN"/>
    <property type="match status" value="1"/>
</dbReference>
<evidence type="ECO:0000259" key="4">
    <source>
        <dbReference type="PROSITE" id="PS50053"/>
    </source>
</evidence>
<dbReference type="OMA" id="LSAHFKC"/>
<dbReference type="PROSITE" id="PS50030">
    <property type="entry name" value="UBA"/>
    <property type="match status" value="1"/>
</dbReference>
<dbReference type="Pfam" id="PF23195">
    <property type="entry name" value="UBQLN1"/>
    <property type="match status" value="1"/>
</dbReference>
<dbReference type="Proteomes" id="UP000005225">
    <property type="component" value="Unassembled WGS sequence"/>
</dbReference>
<evidence type="ECO:0000259" key="3">
    <source>
        <dbReference type="PROSITE" id="PS50030"/>
    </source>
</evidence>
<dbReference type="AlphaFoldDB" id="H0XCA9"/>
<protein>
    <recommendedName>
        <fullName evidence="1">Ubiquilin-like protein</fullName>
    </recommendedName>
</protein>
<dbReference type="InterPro" id="IPR029071">
    <property type="entry name" value="Ubiquitin-like_domsf"/>
</dbReference>
<dbReference type="PANTHER" id="PTHR10677">
    <property type="entry name" value="UBIQUILIN"/>
    <property type="match status" value="1"/>
</dbReference>
<feature type="region of interest" description="Disordered" evidence="2">
    <location>
        <begin position="393"/>
        <end position="421"/>
    </location>
</feature>
<name>H0XCA9_OTOGA</name>
<dbReference type="HOGENOM" id="CLU_024293_4_0_1"/>
<dbReference type="GO" id="GO:0006511">
    <property type="term" value="P:ubiquitin-dependent protein catabolic process"/>
    <property type="evidence" value="ECO:0007669"/>
    <property type="project" value="TreeGrafter"/>
</dbReference>
<feature type="region of interest" description="Disordered" evidence="2">
    <location>
        <begin position="109"/>
        <end position="136"/>
    </location>
</feature>
<dbReference type="Gene3D" id="1.10.8.10">
    <property type="entry name" value="DNA helicase RuvA subunit, C-terminal domain"/>
    <property type="match status" value="1"/>
</dbReference>
<keyword evidence="6" id="KW-1185">Reference proteome</keyword>
<dbReference type="GO" id="GO:0005829">
    <property type="term" value="C:cytosol"/>
    <property type="evidence" value="ECO:0007669"/>
    <property type="project" value="TreeGrafter"/>
</dbReference>
<dbReference type="Pfam" id="PF00240">
    <property type="entry name" value="ubiquitin"/>
    <property type="match status" value="1"/>
</dbReference>
<dbReference type="FunFam" id="1.10.8.10:FF:000077">
    <property type="entry name" value="Ubiquilin like"/>
    <property type="match status" value="1"/>
</dbReference>
<dbReference type="CDD" id="cd01808">
    <property type="entry name" value="Ubl_PLICs"/>
    <property type="match status" value="1"/>
</dbReference>
<dbReference type="KEGG" id="oga:100960939"/>